<organism evidence="3 4">
    <name type="scientific">Penicillium nalgiovense</name>
    <dbReference type="NCBI Taxonomy" id="60175"/>
    <lineage>
        <taxon>Eukaryota</taxon>
        <taxon>Fungi</taxon>
        <taxon>Dikarya</taxon>
        <taxon>Ascomycota</taxon>
        <taxon>Pezizomycotina</taxon>
        <taxon>Eurotiomycetes</taxon>
        <taxon>Eurotiomycetidae</taxon>
        <taxon>Eurotiales</taxon>
        <taxon>Aspergillaceae</taxon>
        <taxon>Penicillium</taxon>
    </lineage>
</organism>
<dbReference type="OrthoDB" id="755951at2759"/>
<evidence type="ECO:0000313" key="3">
    <source>
        <dbReference type="EMBL" id="CAG8259546.1"/>
    </source>
</evidence>
<proteinExistence type="predicted"/>
<dbReference type="SUPFAM" id="SSF53756">
    <property type="entry name" value="UDP-Glycosyltransferase/glycogen phosphorylase"/>
    <property type="match status" value="1"/>
</dbReference>
<dbReference type="AlphaFoldDB" id="A0A9W4IC82"/>
<sequence length="484" mass="54876">MAPNAQPQKLIIASNRLPLSVKRKDGTYEAIPSSGGLVTALKGLKFSDYLWLGWPGVDIDERDRGNVDKALAKENAAAVYLDENLAQSHYNGFSNGVLWPTLHYQSEVVFDNETWEAYQRVNRIFADRISEEAADGDLIWVHDYHLLLLPGLLRERLHAQNKRCPIGYFLHTPFPADDFWRGLPFQKQLLEGALGSDLIGFHTDEYKANFASACGVHLGAEVECRKIHYNGRVISIDKYVVGIEYQRFANTIDHPEVQTRIQELETHHKGKSIVIGVDRMDYTKGLPEKLEGYRVFLEQHPEWREKVVLIQIAIPSREDVKKYQDLEGEVSKLVGQIIGKYSTPNWTPLLYIHRSVSFAELTALYSVSDVCLLTSRRDGMNLVASEYVACQEARHGVLVLSEFTGAATFMQQGSLLFNPSNANGLSDALYDALIMEKEGRKKMHEELQSFVTTNTRLVVSVSFFLFLTLPSSQVPRLLREIRQF</sequence>
<dbReference type="FunFam" id="3.40.50.2000:FF:000010">
    <property type="entry name" value="Alpha,alpha-trehalose-phosphate synthase"/>
    <property type="match status" value="1"/>
</dbReference>
<dbReference type="Proteomes" id="UP001153461">
    <property type="component" value="Unassembled WGS sequence"/>
</dbReference>
<accession>A0A9W4IC82</accession>
<dbReference type="GO" id="GO:0005992">
    <property type="term" value="P:trehalose biosynthetic process"/>
    <property type="evidence" value="ECO:0007669"/>
    <property type="project" value="InterPro"/>
</dbReference>
<evidence type="ECO:0000313" key="4">
    <source>
        <dbReference type="Proteomes" id="UP001153461"/>
    </source>
</evidence>
<dbReference type="GO" id="GO:0005946">
    <property type="term" value="C:alpha,alpha-trehalose-phosphate synthase complex (UDP-forming)"/>
    <property type="evidence" value="ECO:0007669"/>
    <property type="project" value="TreeGrafter"/>
</dbReference>
<dbReference type="GO" id="GO:0034605">
    <property type="term" value="P:cellular response to heat"/>
    <property type="evidence" value="ECO:0007669"/>
    <property type="project" value="TreeGrafter"/>
</dbReference>
<keyword evidence="2" id="KW-0808">Transferase</keyword>
<name>A0A9W4IC82_PENNA</name>
<dbReference type="EMBL" id="CAJVNV010000611">
    <property type="protein sequence ID" value="CAG8259546.1"/>
    <property type="molecule type" value="Genomic_DNA"/>
</dbReference>
<dbReference type="PANTHER" id="PTHR10788:SF75">
    <property type="entry name" value="SYNTHASE SUBUNIT OF TREHALOSE-6-PHOSPHATE SYNTHASE_PHOSPHATASE COMPLEX (EUROFUNG)"/>
    <property type="match status" value="1"/>
</dbReference>
<reference evidence="3" key="1">
    <citation type="submission" date="2021-07" db="EMBL/GenBank/DDBJ databases">
        <authorList>
            <person name="Branca A.L. A."/>
        </authorList>
    </citation>
    <scope>NUCLEOTIDE SEQUENCE</scope>
</reference>
<evidence type="ECO:0000256" key="2">
    <source>
        <dbReference type="ARBA" id="ARBA00022679"/>
    </source>
</evidence>
<evidence type="ECO:0008006" key="5">
    <source>
        <dbReference type="Google" id="ProtNLM"/>
    </source>
</evidence>
<dbReference type="PANTHER" id="PTHR10788">
    <property type="entry name" value="TREHALOSE-6-PHOSPHATE SYNTHASE"/>
    <property type="match status" value="1"/>
</dbReference>
<dbReference type="GO" id="GO:0003825">
    <property type="term" value="F:alpha,alpha-trehalose-phosphate synthase (UDP-forming) activity"/>
    <property type="evidence" value="ECO:0007669"/>
    <property type="project" value="TreeGrafter"/>
</dbReference>
<comment type="caution">
    <text evidence="3">The sequence shown here is derived from an EMBL/GenBank/DDBJ whole genome shotgun (WGS) entry which is preliminary data.</text>
</comment>
<dbReference type="InterPro" id="IPR001830">
    <property type="entry name" value="Glyco_trans_20"/>
</dbReference>
<keyword evidence="1" id="KW-0328">Glycosyltransferase</keyword>
<gene>
    <name evidence="3" type="ORF">PNAL_LOCUS8915</name>
</gene>
<dbReference type="Pfam" id="PF00982">
    <property type="entry name" value="Glyco_transf_20"/>
    <property type="match status" value="1"/>
</dbReference>
<evidence type="ECO:0000256" key="1">
    <source>
        <dbReference type="ARBA" id="ARBA00022676"/>
    </source>
</evidence>
<dbReference type="GO" id="GO:0005829">
    <property type="term" value="C:cytosol"/>
    <property type="evidence" value="ECO:0007669"/>
    <property type="project" value="TreeGrafter"/>
</dbReference>
<protein>
    <recommendedName>
        <fullName evidence="5">Alpha,alpha-trehalose-phosphate synthase (UDP-forming)</fullName>
    </recommendedName>
</protein>
<dbReference type="Gene3D" id="3.40.50.2000">
    <property type="entry name" value="Glycogen Phosphorylase B"/>
    <property type="match status" value="2"/>
</dbReference>
<dbReference type="GO" id="GO:0004805">
    <property type="term" value="F:trehalose-phosphatase activity"/>
    <property type="evidence" value="ECO:0007669"/>
    <property type="project" value="TreeGrafter"/>
</dbReference>
<dbReference type="CDD" id="cd03788">
    <property type="entry name" value="GT20_TPS"/>
    <property type="match status" value="1"/>
</dbReference>